<dbReference type="Gene3D" id="3.40.1350.10">
    <property type="match status" value="1"/>
</dbReference>
<gene>
    <name evidence="3" type="ORF">A2714_00170</name>
</gene>
<dbReference type="NCBIfam" id="NF009150">
    <property type="entry name" value="PRK12497.1-3"/>
    <property type="match status" value="1"/>
</dbReference>
<evidence type="ECO:0000313" key="3">
    <source>
        <dbReference type="EMBL" id="OGM21519.1"/>
    </source>
</evidence>
<dbReference type="AlphaFoldDB" id="A0A1F7Y3N5"/>
<dbReference type="InterPro" id="IPR011335">
    <property type="entry name" value="Restrct_endonuc-II-like"/>
</dbReference>
<evidence type="ECO:0000313" key="4">
    <source>
        <dbReference type="Proteomes" id="UP000178419"/>
    </source>
</evidence>
<comment type="similarity">
    <text evidence="1 2">Belongs to the UPF0102 family.</text>
</comment>
<organism evidence="3 4">
    <name type="scientific">Candidatus Woesebacteria bacterium RIFCSPHIGHO2_01_FULL_38_9</name>
    <dbReference type="NCBI Taxonomy" id="1802492"/>
    <lineage>
        <taxon>Bacteria</taxon>
        <taxon>Candidatus Woeseibacteriota</taxon>
    </lineage>
</organism>
<evidence type="ECO:0000256" key="2">
    <source>
        <dbReference type="HAMAP-Rule" id="MF_00048"/>
    </source>
</evidence>
<dbReference type="PANTHER" id="PTHR34039:SF1">
    <property type="entry name" value="UPF0102 PROTEIN YRAN"/>
    <property type="match status" value="1"/>
</dbReference>
<dbReference type="GO" id="GO:0003676">
    <property type="term" value="F:nucleic acid binding"/>
    <property type="evidence" value="ECO:0007669"/>
    <property type="project" value="InterPro"/>
</dbReference>
<dbReference type="SUPFAM" id="SSF52980">
    <property type="entry name" value="Restriction endonuclease-like"/>
    <property type="match status" value="1"/>
</dbReference>
<dbReference type="InterPro" id="IPR003509">
    <property type="entry name" value="UPF0102_YraN-like"/>
</dbReference>
<dbReference type="InterPro" id="IPR011856">
    <property type="entry name" value="tRNA_endonuc-like_dom_sf"/>
</dbReference>
<evidence type="ECO:0000256" key="1">
    <source>
        <dbReference type="ARBA" id="ARBA00006738"/>
    </source>
</evidence>
<reference evidence="3 4" key="1">
    <citation type="journal article" date="2016" name="Nat. Commun.">
        <title>Thousands of microbial genomes shed light on interconnected biogeochemical processes in an aquifer system.</title>
        <authorList>
            <person name="Anantharaman K."/>
            <person name="Brown C.T."/>
            <person name="Hug L.A."/>
            <person name="Sharon I."/>
            <person name="Castelle C.J."/>
            <person name="Probst A.J."/>
            <person name="Thomas B.C."/>
            <person name="Singh A."/>
            <person name="Wilkins M.J."/>
            <person name="Karaoz U."/>
            <person name="Brodie E.L."/>
            <person name="Williams K.H."/>
            <person name="Hubbard S.S."/>
            <person name="Banfield J.F."/>
        </authorList>
    </citation>
    <scope>NUCLEOTIDE SEQUENCE [LARGE SCALE GENOMIC DNA]</scope>
</reference>
<proteinExistence type="inferred from homology"/>
<protein>
    <recommendedName>
        <fullName evidence="2">UPF0102 protein A2714_00170</fullName>
    </recommendedName>
</protein>
<comment type="caution">
    <text evidence="3">The sequence shown here is derived from an EMBL/GenBank/DDBJ whole genome shotgun (WGS) entry which is preliminary data.</text>
</comment>
<dbReference type="CDD" id="cd20736">
    <property type="entry name" value="PoNe_Nuclease"/>
    <property type="match status" value="1"/>
</dbReference>
<dbReference type="Pfam" id="PF02021">
    <property type="entry name" value="UPF0102"/>
    <property type="match status" value="1"/>
</dbReference>
<dbReference type="HAMAP" id="MF_00048">
    <property type="entry name" value="UPF0102"/>
    <property type="match status" value="1"/>
</dbReference>
<dbReference type="PANTHER" id="PTHR34039">
    <property type="entry name" value="UPF0102 PROTEIN YRAN"/>
    <property type="match status" value="1"/>
</dbReference>
<sequence length="116" mass="13029">MDNKLFGDKGEKFAQNLLIKNGYKILATKFRTKLGEIDIVAKEKDTLVFVEVKTRTSQKFGKPQEAVNVRKLHTIKNAGELFIRSHPGLAKKFRIDVVAIEVNYGIVTSAKIIQAV</sequence>
<accession>A0A1F7Y3N5</accession>
<name>A0A1F7Y3N5_9BACT</name>
<dbReference type="Proteomes" id="UP000178419">
    <property type="component" value="Unassembled WGS sequence"/>
</dbReference>
<dbReference type="EMBL" id="MGGE01000014">
    <property type="protein sequence ID" value="OGM21519.1"/>
    <property type="molecule type" value="Genomic_DNA"/>
</dbReference>
<dbReference type="NCBIfam" id="NF009154">
    <property type="entry name" value="PRK12497.3-3"/>
    <property type="match status" value="1"/>
</dbReference>